<sequence>MSNIGYPFWGGSRPTYCSHPGLDLNCDGYTPEFRMMGVSYRVLDINNSFNTLTVARVDYWNSTCPIEYLNTTLNRTLFNYNTTYPNLCTMVALQAIFPLLANLFEVAQVVVGSLVTM</sequence>
<comment type="caution">
    <text evidence="4">The sequence shown here is derived from an EMBL/GenBank/DDBJ whole genome shotgun (WGS) entry which is preliminary data.</text>
</comment>
<dbReference type="GO" id="GO:0016020">
    <property type="term" value="C:membrane"/>
    <property type="evidence" value="ECO:0007669"/>
    <property type="project" value="UniProtKB-SubCell"/>
</dbReference>
<gene>
    <name evidence="4" type="primary">LRK10L-2.4_2</name>
    <name evidence="4" type="ORF">CK203_103312</name>
</gene>
<dbReference type="AlphaFoldDB" id="A0A438FHY9"/>
<evidence type="ECO:0000313" key="4">
    <source>
        <dbReference type="EMBL" id="RVW59578.1"/>
    </source>
</evidence>
<name>A0A438FHY9_VITVI</name>
<dbReference type="GO" id="GO:0030247">
    <property type="term" value="F:polysaccharide binding"/>
    <property type="evidence" value="ECO:0007669"/>
    <property type="project" value="InterPro"/>
</dbReference>
<keyword evidence="2" id="KW-0732">Signal</keyword>
<keyword evidence="4" id="KW-0418">Kinase</keyword>
<dbReference type="Proteomes" id="UP000288805">
    <property type="component" value="Unassembled WGS sequence"/>
</dbReference>
<organism evidence="4 5">
    <name type="scientific">Vitis vinifera</name>
    <name type="common">Grape</name>
    <dbReference type="NCBI Taxonomy" id="29760"/>
    <lineage>
        <taxon>Eukaryota</taxon>
        <taxon>Viridiplantae</taxon>
        <taxon>Streptophyta</taxon>
        <taxon>Embryophyta</taxon>
        <taxon>Tracheophyta</taxon>
        <taxon>Spermatophyta</taxon>
        <taxon>Magnoliopsida</taxon>
        <taxon>eudicotyledons</taxon>
        <taxon>Gunneridae</taxon>
        <taxon>Pentapetalae</taxon>
        <taxon>rosids</taxon>
        <taxon>Vitales</taxon>
        <taxon>Vitaceae</taxon>
        <taxon>Viteae</taxon>
        <taxon>Vitis</taxon>
    </lineage>
</organism>
<dbReference type="EMBL" id="QGNW01000886">
    <property type="protein sequence ID" value="RVW59578.1"/>
    <property type="molecule type" value="Genomic_DNA"/>
</dbReference>
<keyword evidence="4" id="KW-0808">Transferase</keyword>
<dbReference type="Gramene" id="Vitis14g01451.t01">
    <property type="protein sequence ID" value="Vitis14g01451.t01.CDS"/>
    <property type="gene ID" value="Vitis14g01451"/>
</dbReference>
<evidence type="ECO:0000256" key="1">
    <source>
        <dbReference type="ARBA" id="ARBA00004167"/>
    </source>
</evidence>
<dbReference type="GO" id="GO:0016301">
    <property type="term" value="F:kinase activity"/>
    <property type="evidence" value="ECO:0007669"/>
    <property type="project" value="UniProtKB-KW"/>
</dbReference>
<accession>A0A438FHY9</accession>
<protein>
    <submittedName>
        <fullName evidence="4">Leaf rust 10 disease-resistance locus receptor-like protein kinase-like 1.1-like 2.4</fullName>
    </submittedName>
</protein>
<evidence type="ECO:0000259" key="3">
    <source>
        <dbReference type="Pfam" id="PF13947"/>
    </source>
</evidence>
<comment type="subcellular location">
    <subcellularLocation>
        <location evidence="1">Membrane</location>
        <topology evidence="1">Single-pass membrane protein</topology>
    </subcellularLocation>
</comment>
<dbReference type="InterPro" id="IPR025287">
    <property type="entry name" value="WAK_GUB"/>
</dbReference>
<dbReference type="Pfam" id="PF13947">
    <property type="entry name" value="GUB_WAK_bind"/>
    <property type="match status" value="1"/>
</dbReference>
<proteinExistence type="predicted"/>
<dbReference type="OrthoDB" id="1507006at2759"/>
<feature type="domain" description="Wall-associated receptor kinase galacturonan-binding" evidence="3">
    <location>
        <begin position="3"/>
        <end position="56"/>
    </location>
</feature>
<evidence type="ECO:0000256" key="2">
    <source>
        <dbReference type="ARBA" id="ARBA00022729"/>
    </source>
</evidence>
<reference evidence="4 5" key="1">
    <citation type="journal article" date="2018" name="PLoS Genet.">
        <title>Population sequencing reveals clonal diversity and ancestral inbreeding in the grapevine cultivar Chardonnay.</title>
        <authorList>
            <person name="Roach M.J."/>
            <person name="Johnson D.L."/>
            <person name="Bohlmann J."/>
            <person name="van Vuuren H.J."/>
            <person name="Jones S.J."/>
            <person name="Pretorius I.S."/>
            <person name="Schmidt S.A."/>
            <person name="Borneman A.R."/>
        </authorList>
    </citation>
    <scope>NUCLEOTIDE SEQUENCE [LARGE SCALE GENOMIC DNA]</scope>
    <source>
        <strain evidence="5">cv. Chardonnay</strain>
        <tissue evidence="4">Leaf</tissue>
    </source>
</reference>
<keyword evidence="4" id="KW-0675">Receptor</keyword>
<dbReference type="PANTHER" id="PTHR33138:SF72">
    <property type="entry name" value="WALL-ASSOCIATED RECEPTOR KINASE CARBOXY-TERMINAL PROTEIN"/>
    <property type="match status" value="1"/>
</dbReference>
<dbReference type="PANTHER" id="PTHR33138">
    <property type="entry name" value="OS01G0690200 PROTEIN"/>
    <property type="match status" value="1"/>
</dbReference>
<evidence type="ECO:0000313" key="5">
    <source>
        <dbReference type="Proteomes" id="UP000288805"/>
    </source>
</evidence>